<dbReference type="RefSeq" id="WP_220561805.1">
    <property type="nucleotide sequence ID" value="NZ_CP074133.1"/>
</dbReference>
<sequence>MSTSPPFPLLTDTLDRAHQLAHHEGHRLDQPQFELDDAHERHSGPGVCWRVEARTLISDPTDKVLCRWHAGERTRAVNELAGERDELAARYLVYRSQHLDIRTLWVPHLPLTRHGEFLAHVFRVQARAGFQVAVAAPGTALPSLLVYPGRHFYFLHHTAQGRPHGATRVNAPRPATALADHIEAVARDGQGIHAFTRRQL</sequence>
<evidence type="ECO:0000313" key="2">
    <source>
        <dbReference type="EMBL" id="QUX20609.1"/>
    </source>
</evidence>
<reference evidence="2 3" key="1">
    <citation type="submission" date="2021-05" db="EMBL/GenBank/DDBJ databases">
        <title>Direct Submission.</title>
        <authorList>
            <person name="Li K."/>
            <person name="Gao J."/>
        </authorList>
    </citation>
    <scope>NUCLEOTIDE SEQUENCE [LARGE SCALE GENOMIC DNA]</scope>
    <source>
        <strain evidence="2 3">Mg02</strain>
    </source>
</reference>
<accession>A0ABX8BGX2</accession>
<dbReference type="Proteomes" id="UP000676079">
    <property type="component" value="Chromosome"/>
</dbReference>
<name>A0ABX8BGX2_9ACTN</name>
<organism evidence="2 3">
    <name type="scientific">Nocardiopsis changdeensis</name>
    <dbReference type="NCBI Taxonomy" id="2831969"/>
    <lineage>
        <taxon>Bacteria</taxon>
        <taxon>Bacillati</taxon>
        <taxon>Actinomycetota</taxon>
        <taxon>Actinomycetes</taxon>
        <taxon>Streptosporangiales</taxon>
        <taxon>Nocardiopsidaceae</taxon>
        <taxon>Nocardiopsis</taxon>
    </lineage>
</organism>
<dbReference type="Pfam" id="PF21806">
    <property type="entry name" value="DUF6879"/>
    <property type="match status" value="1"/>
</dbReference>
<dbReference type="EMBL" id="CP074133">
    <property type="protein sequence ID" value="QUX20609.1"/>
    <property type="molecule type" value="Genomic_DNA"/>
</dbReference>
<evidence type="ECO:0000259" key="1">
    <source>
        <dbReference type="Pfam" id="PF21806"/>
    </source>
</evidence>
<dbReference type="InterPro" id="IPR049244">
    <property type="entry name" value="DUF6879"/>
</dbReference>
<gene>
    <name evidence="2" type="ORF">KGD84_19090</name>
</gene>
<keyword evidence="3" id="KW-1185">Reference proteome</keyword>
<proteinExistence type="predicted"/>
<feature type="domain" description="DUF6879" evidence="1">
    <location>
        <begin position="48"/>
        <end position="196"/>
    </location>
</feature>
<protein>
    <recommendedName>
        <fullName evidence="1">DUF6879 domain-containing protein</fullName>
    </recommendedName>
</protein>
<evidence type="ECO:0000313" key="3">
    <source>
        <dbReference type="Proteomes" id="UP000676079"/>
    </source>
</evidence>